<dbReference type="OrthoDB" id="9797363at2"/>
<evidence type="ECO:0000256" key="7">
    <source>
        <dbReference type="ARBA" id="ARBA00023136"/>
    </source>
</evidence>
<evidence type="ECO:0000256" key="6">
    <source>
        <dbReference type="ARBA" id="ARBA00022989"/>
    </source>
</evidence>
<keyword evidence="3" id="KW-0645">Protease</keyword>
<comment type="caution">
    <text evidence="10">The sequence shown here is derived from an EMBL/GenBank/DDBJ whole genome shotgun (WGS) entry which is preliminary data.</text>
</comment>
<dbReference type="Proteomes" id="UP000473531">
    <property type="component" value="Unassembled WGS sequence"/>
</dbReference>
<feature type="transmembrane region" description="Helical" evidence="8">
    <location>
        <begin position="193"/>
        <end position="212"/>
    </location>
</feature>
<protein>
    <submittedName>
        <fullName evidence="10">Exosortase A</fullName>
        <ecNumber evidence="10">3.4.22.-</ecNumber>
    </submittedName>
</protein>
<dbReference type="EC" id="3.4.22.-" evidence="10"/>
<organism evidence="10 11">
    <name type="scientific">Allopontixanthobacter confluentis</name>
    <dbReference type="NCBI Taxonomy" id="1849021"/>
    <lineage>
        <taxon>Bacteria</taxon>
        <taxon>Pseudomonadati</taxon>
        <taxon>Pseudomonadota</taxon>
        <taxon>Alphaproteobacteria</taxon>
        <taxon>Sphingomonadales</taxon>
        <taxon>Erythrobacteraceae</taxon>
        <taxon>Allopontixanthobacter</taxon>
    </lineage>
</organism>
<feature type="transmembrane region" description="Helical" evidence="8">
    <location>
        <begin position="46"/>
        <end position="67"/>
    </location>
</feature>
<dbReference type="Pfam" id="PF11984">
    <property type="entry name" value="DUF3485"/>
    <property type="match status" value="1"/>
</dbReference>
<dbReference type="InterPro" id="IPR017540">
    <property type="entry name" value="Exosortase-1"/>
</dbReference>
<sequence>MFRAPAAIWRSHISPVWRAPLIHLGLAWAMLMALAGHDWAVMFDKWWNVSTYNHVLFVPFIAGWLVWTRRDLLARLAPAAWWPGLVLVAGALMLWLLGTVGGVNTASQLGAVMALQGALLAVLGPRIGAALLFPLAYLFFLVPFGDELVPALQTITAKLVIVLTHWSGIPAVIDGVFIETPGGLFEVAEACSGVKFLIAMAALGTLVANVCFKSLRRRAAFMAAAIILPIIANSIRAWGTIYIAQSQGIEFAAGFDHIFYGWIFFALVVLALLAGAWRWFDRDPDDLAPSIEPIMASPRLGWLASHSITSRRALVILGALAAGFYAWSATASRIEAQLPVSIELPAVAGWQRSADTPAIAWSPRATGAGHRLLGRYSANGGATVDVFVALYAAQDDGREASAAGEGALVPGTQWRWLDTGPVIAGANSDYLLADGHVKRLARTSYRSGNVLTDSAVRLKLAAMVDRMMLRRQPTMMLILSAEDQGGADAAASIAKFRQAMGDEGEWMDRIAGLR</sequence>
<feature type="transmembrane region" description="Helical" evidence="8">
    <location>
        <begin position="259"/>
        <end position="280"/>
    </location>
</feature>
<evidence type="ECO:0000259" key="9">
    <source>
        <dbReference type="Pfam" id="PF11984"/>
    </source>
</evidence>
<dbReference type="AlphaFoldDB" id="A0A6L7GHS9"/>
<dbReference type="InterPro" id="IPR019127">
    <property type="entry name" value="Exosortase"/>
</dbReference>
<dbReference type="Pfam" id="PF09721">
    <property type="entry name" value="Exosortase_EpsH"/>
    <property type="match status" value="1"/>
</dbReference>
<dbReference type="InterPro" id="IPR026392">
    <property type="entry name" value="Exo/Archaeosortase_dom"/>
</dbReference>
<dbReference type="NCBIfam" id="TIGR04178">
    <property type="entry name" value="exo_archaeo"/>
    <property type="match status" value="1"/>
</dbReference>
<feature type="transmembrane region" description="Helical" evidence="8">
    <location>
        <begin position="155"/>
        <end position="173"/>
    </location>
</feature>
<gene>
    <name evidence="10" type="primary">xrtA</name>
    <name evidence="10" type="ORF">GRI44_05745</name>
</gene>
<evidence type="ECO:0000256" key="5">
    <source>
        <dbReference type="ARBA" id="ARBA00022801"/>
    </source>
</evidence>
<reference evidence="10 11" key="1">
    <citation type="submission" date="2019-12" db="EMBL/GenBank/DDBJ databases">
        <title>Genomic-based taxomic classification of the family Erythrobacteraceae.</title>
        <authorList>
            <person name="Xu L."/>
        </authorList>
    </citation>
    <scope>NUCLEOTIDE SEQUENCE [LARGE SCALE GENOMIC DNA]</scope>
    <source>
        <strain evidence="10 11">KCTC 52259</strain>
    </source>
</reference>
<feature type="transmembrane region" description="Helical" evidence="8">
    <location>
        <begin position="118"/>
        <end position="143"/>
    </location>
</feature>
<dbReference type="GO" id="GO:0006508">
    <property type="term" value="P:proteolysis"/>
    <property type="evidence" value="ECO:0007669"/>
    <property type="project" value="UniProtKB-KW"/>
</dbReference>
<evidence type="ECO:0000256" key="2">
    <source>
        <dbReference type="ARBA" id="ARBA00022475"/>
    </source>
</evidence>
<evidence type="ECO:0000256" key="3">
    <source>
        <dbReference type="ARBA" id="ARBA00022670"/>
    </source>
</evidence>
<keyword evidence="6 8" id="KW-1133">Transmembrane helix</keyword>
<dbReference type="NCBIfam" id="TIGR02914">
    <property type="entry name" value="EpsI_fam"/>
    <property type="match status" value="1"/>
</dbReference>
<proteinExistence type="predicted"/>
<comment type="subcellular location">
    <subcellularLocation>
        <location evidence="1">Cell membrane</location>
        <topology evidence="1">Multi-pass membrane protein</topology>
    </subcellularLocation>
</comment>
<name>A0A6L7GHS9_9SPHN</name>
<keyword evidence="7 8" id="KW-0472">Membrane</keyword>
<feature type="transmembrane region" description="Helical" evidence="8">
    <location>
        <begin position="219"/>
        <end position="239"/>
    </location>
</feature>
<accession>A0A6L7GHS9</accession>
<dbReference type="GO" id="GO:0005886">
    <property type="term" value="C:plasma membrane"/>
    <property type="evidence" value="ECO:0007669"/>
    <property type="project" value="UniProtKB-SubCell"/>
</dbReference>
<keyword evidence="11" id="KW-1185">Reference proteome</keyword>
<evidence type="ECO:0000256" key="4">
    <source>
        <dbReference type="ARBA" id="ARBA00022692"/>
    </source>
</evidence>
<dbReference type="NCBIfam" id="TIGR03109">
    <property type="entry name" value="exosort_XrtA"/>
    <property type="match status" value="1"/>
</dbReference>
<evidence type="ECO:0000256" key="1">
    <source>
        <dbReference type="ARBA" id="ARBA00004651"/>
    </source>
</evidence>
<feature type="domain" description="Methanolan biosynthesis EpsI" evidence="9">
    <location>
        <begin position="314"/>
        <end position="502"/>
    </location>
</feature>
<evidence type="ECO:0000313" key="11">
    <source>
        <dbReference type="Proteomes" id="UP000473531"/>
    </source>
</evidence>
<dbReference type="InterPro" id="IPR013426">
    <property type="entry name" value="EpsH-like"/>
</dbReference>
<feature type="transmembrane region" description="Helical" evidence="8">
    <location>
        <begin position="79"/>
        <end position="98"/>
    </location>
</feature>
<dbReference type="NCBIfam" id="TIGR02602">
    <property type="entry name" value="8TM_EpsH"/>
    <property type="match status" value="1"/>
</dbReference>
<keyword evidence="4 8" id="KW-0812">Transmembrane</keyword>
<dbReference type="RefSeq" id="WP_160600436.1">
    <property type="nucleotide sequence ID" value="NZ_WTYU01000001.1"/>
</dbReference>
<evidence type="ECO:0000313" key="10">
    <source>
        <dbReference type="EMBL" id="MXP14251.1"/>
    </source>
</evidence>
<keyword evidence="2" id="KW-1003">Cell membrane</keyword>
<feature type="transmembrane region" description="Helical" evidence="8">
    <location>
        <begin position="313"/>
        <end position="330"/>
    </location>
</feature>
<dbReference type="GO" id="GO:0008233">
    <property type="term" value="F:peptidase activity"/>
    <property type="evidence" value="ECO:0007669"/>
    <property type="project" value="UniProtKB-KW"/>
</dbReference>
<dbReference type="EMBL" id="WTYU01000001">
    <property type="protein sequence ID" value="MXP14251.1"/>
    <property type="molecule type" value="Genomic_DNA"/>
</dbReference>
<keyword evidence="5 10" id="KW-0378">Hydrolase</keyword>
<evidence type="ECO:0000256" key="8">
    <source>
        <dbReference type="SAM" id="Phobius"/>
    </source>
</evidence>
<feature type="transmembrane region" description="Helical" evidence="8">
    <location>
        <begin position="21"/>
        <end position="40"/>
    </location>
</feature>
<dbReference type="InterPro" id="IPR014263">
    <property type="entry name" value="Methanolan_biosynth_EpsI"/>
</dbReference>